<proteinExistence type="predicted"/>
<evidence type="ECO:0008006" key="3">
    <source>
        <dbReference type="Google" id="ProtNLM"/>
    </source>
</evidence>
<name>A0A809RJG2_9PROT</name>
<reference evidence="2" key="1">
    <citation type="submission" date="2019-11" db="EMBL/GenBank/DDBJ databases">
        <title>Isolation and characterization of a novel species in the genus Sulfuriferula.</title>
        <authorList>
            <person name="Mochizuki J."/>
            <person name="Kojima H."/>
            <person name="Fukui M."/>
        </authorList>
    </citation>
    <scope>NUCLEOTIDE SEQUENCE [LARGE SCALE GENOMIC DNA]</scope>
    <source>
        <strain evidence="2">SGTM</strain>
    </source>
</reference>
<dbReference type="EMBL" id="AP021881">
    <property type="protein sequence ID" value="BBP00964.1"/>
    <property type="molecule type" value="Genomic_DNA"/>
</dbReference>
<evidence type="ECO:0000313" key="1">
    <source>
        <dbReference type="EMBL" id="BBP00964.1"/>
    </source>
</evidence>
<organism evidence="1 2">
    <name type="scientific">Sulfuriferula nivalis</name>
    <dbReference type="NCBI Taxonomy" id="2675298"/>
    <lineage>
        <taxon>Bacteria</taxon>
        <taxon>Pseudomonadati</taxon>
        <taxon>Pseudomonadota</taxon>
        <taxon>Betaproteobacteria</taxon>
        <taxon>Nitrosomonadales</taxon>
        <taxon>Sulfuricellaceae</taxon>
        <taxon>Sulfuriferula</taxon>
    </lineage>
</organism>
<dbReference type="KEGG" id="sniv:SFSGTM_16720"/>
<dbReference type="AlphaFoldDB" id="A0A809RJG2"/>
<keyword evidence="2" id="KW-1185">Reference proteome</keyword>
<evidence type="ECO:0000313" key="2">
    <source>
        <dbReference type="Proteomes" id="UP000463939"/>
    </source>
</evidence>
<gene>
    <name evidence="1" type="ORF">SFSGTM_16720</name>
</gene>
<accession>A0A809RJG2</accession>
<dbReference type="Proteomes" id="UP000463939">
    <property type="component" value="Chromosome"/>
</dbReference>
<dbReference type="RefSeq" id="WP_162084800.1">
    <property type="nucleotide sequence ID" value="NZ_AP021881.1"/>
</dbReference>
<protein>
    <recommendedName>
        <fullName evidence="3">DUF4089 domain-containing protein</fullName>
    </recommendedName>
</protein>
<sequence length="61" mass="6894">MINKIYLEEYVKVALSLQGTEVDKQRLASIVQQFALLTSMTNSFIDEPLSAELESAAIYRL</sequence>